<name>A0A0C3I3F0_OIDMZ</name>
<evidence type="ECO:0000256" key="1">
    <source>
        <dbReference type="ARBA" id="ARBA00022729"/>
    </source>
</evidence>
<keyword evidence="5" id="KW-1185">Reference proteome</keyword>
<evidence type="ECO:0000259" key="3">
    <source>
        <dbReference type="PROSITE" id="PS51212"/>
    </source>
</evidence>
<dbReference type="InterPro" id="IPR011043">
    <property type="entry name" value="Gal_Oxase/kelch_b-propeller"/>
</dbReference>
<dbReference type="SMART" id="SM00321">
    <property type="entry name" value="WSC"/>
    <property type="match status" value="4"/>
</dbReference>
<dbReference type="PANTHER" id="PTHR32208:SF105">
    <property type="entry name" value="COPPER RADICAL OXIDASE"/>
    <property type="match status" value="1"/>
</dbReference>
<dbReference type="Pfam" id="PF09118">
    <property type="entry name" value="GO-like_E_set"/>
    <property type="match status" value="1"/>
</dbReference>
<feature type="domain" description="WSC" evidence="3">
    <location>
        <begin position="500"/>
        <end position="623"/>
    </location>
</feature>
<feature type="domain" description="WSC" evidence="3">
    <location>
        <begin position="109"/>
        <end position="207"/>
    </location>
</feature>
<evidence type="ECO:0000256" key="2">
    <source>
        <dbReference type="SAM" id="SignalP"/>
    </source>
</evidence>
<dbReference type="SUPFAM" id="SSF81296">
    <property type="entry name" value="E set domains"/>
    <property type="match status" value="1"/>
</dbReference>
<dbReference type="InParanoid" id="A0A0C3I3F0"/>
<dbReference type="InterPro" id="IPR037293">
    <property type="entry name" value="Gal_Oxidase_central_sf"/>
</dbReference>
<dbReference type="Proteomes" id="UP000054321">
    <property type="component" value="Unassembled WGS sequence"/>
</dbReference>
<reference evidence="5" key="2">
    <citation type="submission" date="2015-01" db="EMBL/GenBank/DDBJ databases">
        <title>Evolutionary Origins and Diversification of the Mycorrhizal Mutualists.</title>
        <authorList>
            <consortium name="DOE Joint Genome Institute"/>
            <consortium name="Mycorrhizal Genomics Consortium"/>
            <person name="Kohler A."/>
            <person name="Kuo A."/>
            <person name="Nagy L.G."/>
            <person name="Floudas D."/>
            <person name="Copeland A."/>
            <person name="Barry K.W."/>
            <person name="Cichocki N."/>
            <person name="Veneault-Fourrey C."/>
            <person name="LaButti K."/>
            <person name="Lindquist E.A."/>
            <person name="Lipzen A."/>
            <person name="Lundell T."/>
            <person name="Morin E."/>
            <person name="Murat C."/>
            <person name="Riley R."/>
            <person name="Ohm R."/>
            <person name="Sun H."/>
            <person name="Tunlid A."/>
            <person name="Henrissat B."/>
            <person name="Grigoriev I.V."/>
            <person name="Hibbett D.S."/>
            <person name="Martin F."/>
        </authorList>
    </citation>
    <scope>NUCLEOTIDE SEQUENCE [LARGE SCALE GENOMIC DNA]</scope>
    <source>
        <strain evidence="5">Zn</strain>
    </source>
</reference>
<organism evidence="4 5">
    <name type="scientific">Oidiodendron maius (strain Zn)</name>
    <dbReference type="NCBI Taxonomy" id="913774"/>
    <lineage>
        <taxon>Eukaryota</taxon>
        <taxon>Fungi</taxon>
        <taxon>Dikarya</taxon>
        <taxon>Ascomycota</taxon>
        <taxon>Pezizomycotina</taxon>
        <taxon>Leotiomycetes</taxon>
        <taxon>Leotiomycetes incertae sedis</taxon>
        <taxon>Myxotrichaceae</taxon>
        <taxon>Oidiodendron</taxon>
    </lineage>
</organism>
<feature type="chain" id="PRO_5002165696" evidence="2">
    <location>
        <begin position="24"/>
        <end position="1164"/>
    </location>
</feature>
<dbReference type="InterPro" id="IPR014756">
    <property type="entry name" value="Ig_E-set"/>
</dbReference>
<evidence type="ECO:0000313" key="5">
    <source>
        <dbReference type="Proteomes" id="UP000054321"/>
    </source>
</evidence>
<dbReference type="STRING" id="913774.A0A0C3I3F0"/>
<feature type="domain" description="WSC" evidence="3">
    <location>
        <begin position="388"/>
        <end position="482"/>
    </location>
</feature>
<dbReference type="OrthoDB" id="2019572at2759"/>
<dbReference type="InterPro" id="IPR009880">
    <property type="entry name" value="Glyoxal_oxidase_N"/>
</dbReference>
<gene>
    <name evidence="4" type="ORF">OIDMADRAFT_175592</name>
</gene>
<dbReference type="Gene3D" id="2.60.40.10">
    <property type="entry name" value="Immunoglobulins"/>
    <property type="match status" value="1"/>
</dbReference>
<dbReference type="Gene3D" id="2.130.10.80">
    <property type="entry name" value="Galactose oxidase/kelch, beta-propeller"/>
    <property type="match status" value="1"/>
</dbReference>
<feature type="domain" description="WSC" evidence="3">
    <location>
        <begin position="260"/>
        <end position="352"/>
    </location>
</feature>
<dbReference type="PANTHER" id="PTHR32208">
    <property type="entry name" value="SECRETED PROTEIN-RELATED"/>
    <property type="match status" value="1"/>
</dbReference>
<dbReference type="InterPro" id="IPR002889">
    <property type="entry name" value="WSC_carb-bd"/>
</dbReference>
<evidence type="ECO:0000313" key="4">
    <source>
        <dbReference type="EMBL" id="KIN08912.1"/>
    </source>
</evidence>
<dbReference type="AlphaFoldDB" id="A0A0C3I3F0"/>
<dbReference type="PROSITE" id="PS51212">
    <property type="entry name" value="WSC"/>
    <property type="match status" value="4"/>
</dbReference>
<dbReference type="InterPro" id="IPR013783">
    <property type="entry name" value="Ig-like_fold"/>
</dbReference>
<dbReference type="SUPFAM" id="SSF50965">
    <property type="entry name" value="Galactose oxidase, central domain"/>
    <property type="match status" value="1"/>
</dbReference>
<dbReference type="InterPro" id="IPR015202">
    <property type="entry name" value="GO-like_E_set"/>
</dbReference>
<keyword evidence="1 2" id="KW-0732">Signal</keyword>
<sequence>MFESLGLALAATFVILQVPVCNALGIEKRAAVIPATLPGSWTSKGCYVDVGRTLTVCGNSLAAGAASAAATDCSMTCSGNTTEQCGGPNRLNLFWSGTSGPQTNLGVGNWTFSGCYAEGTTGRALPNGVATAGGSAVFTVELCLAACKTAGYVLAGVEYSDECYCGNKIANGGVLAPEGLAGCNMLCNGNHSEFCGGSSRLDVYDYNDSVNLPPWTSTSGVVPPATSTATSVSTVVSPTTSVSTVAAPAQTLAVKPDVGNYIFQGCYTEATNGRALSAASFFDYTAMTLEECATDCAAYKYFGVEYGGECYCGNSLNAGSVLAAATDCSFVCPGNQYEYCGAGNRLELYLLNGTAVTTTTAPGGGSGTTSSTPVSVTTPPAQTGFPTGWTYQGCWVDGLNGRILNHQQPDSQTLTQQSCVAACAAAGYTIAGMEWSVQCFCDTKIYNGGALAANQADCNMPCSGNSAEDCGAGSRMTLYSIGTPQVYQPPAVQTTGLPANWVYKGCLQDNIPSKEDANEILPTFPYMVWNNASNSPDACITQCQAFGFNAAGLEYGSQCFCGDVQNILVASAPSVSTNPNDVQFYTRSAVPQIVADSQCNSVCSGDPQHLCGSGNLLTYYAWNGPAPLYNFNFPTGTNAGEYSLLIGGVVVPLITSQGVNGKVTFTEKYGSGEPNGTGAYELDLSQINNFSAAWRTMTGLETDVFCSAGLTLPDKAGRQVTVGGWAGISNFGVRLYTPDGSPGVPGKNQWQEDSGVLSLQVPRWYPSAMVMANGSIMIVGGEIGSNDAEQPTLELLPATGVPQAGTTSGYSNTTVYLDFLQRTAPFNLYPFVCVVPSGIFIAYYNEARILDEATFETVKTLPNMPGAVNDPTGGRTYQLEGSMVLLPQYAPYTENLGVLICGGSTSGGGYPIDNCISTRPEDANPVWTIERMPSRRVMPCMAGLPDGTYVIVNGAQHGVAGFGLGGDPNYNAVLYDPTKPVNSRMSIMANTTVARLYHSEAITLLDGRVLISGSDPTGDYDQPANTWPEEYRVEVFTPPYLLSGLPRPTFTIQNKDWNWGQTVQFTLTAGSTANLRVSMLGSVVSTHGNAMGQRTIFPAVSCAGNTCTITAPPNAHVAPPGWFMLFVLDGPTPSVGQFIRIGKDPANIGNWPANLPAFAPLPGV</sequence>
<protein>
    <submittedName>
        <fullName evidence="4">Glyoxal oxidase</fullName>
    </submittedName>
</protein>
<proteinExistence type="predicted"/>
<dbReference type="EMBL" id="KN832870">
    <property type="protein sequence ID" value="KIN08912.1"/>
    <property type="molecule type" value="Genomic_DNA"/>
</dbReference>
<feature type="signal peptide" evidence="2">
    <location>
        <begin position="1"/>
        <end position="23"/>
    </location>
</feature>
<dbReference type="HOGENOM" id="CLU_003527_0_0_1"/>
<dbReference type="CDD" id="cd02851">
    <property type="entry name" value="E_set_GO_C"/>
    <property type="match status" value="1"/>
</dbReference>
<dbReference type="Pfam" id="PF01822">
    <property type="entry name" value="WSC"/>
    <property type="match status" value="4"/>
</dbReference>
<dbReference type="Pfam" id="PF07250">
    <property type="entry name" value="Glyoxal_oxid_N"/>
    <property type="match status" value="1"/>
</dbReference>
<accession>A0A0C3I3F0</accession>
<reference evidence="4 5" key="1">
    <citation type="submission" date="2014-04" db="EMBL/GenBank/DDBJ databases">
        <authorList>
            <consortium name="DOE Joint Genome Institute"/>
            <person name="Kuo A."/>
            <person name="Martino E."/>
            <person name="Perotto S."/>
            <person name="Kohler A."/>
            <person name="Nagy L.G."/>
            <person name="Floudas D."/>
            <person name="Copeland A."/>
            <person name="Barry K.W."/>
            <person name="Cichocki N."/>
            <person name="Veneault-Fourrey C."/>
            <person name="LaButti K."/>
            <person name="Lindquist E.A."/>
            <person name="Lipzen A."/>
            <person name="Lundell T."/>
            <person name="Morin E."/>
            <person name="Murat C."/>
            <person name="Sun H."/>
            <person name="Tunlid A."/>
            <person name="Henrissat B."/>
            <person name="Grigoriev I.V."/>
            <person name="Hibbett D.S."/>
            <person name="Martin F."/>
            <person name="Nordberg H.P."/>
            <person name="Cantor M.N."/>
            <person name="Hua S.X."/>
        </authorList>
    </citation>
    <scope>NUCLEOTIDE SEQUENCE [LARGE SCALE GENOMIC DNA]</scope>
    <source>
        <strain evidence="4 5">Zn</strain>
    </source>
</reference>